<dbReference type="EMBL" id="JAOYFB010000038">
    <property type="protein sequence ID" value="KAK4025332.1"/>
    <property type="molecule type" value="Genomic_DNA"/>
</dbReference>
<protein>
    <recommendedName>
        <fullName evidence="1">Methyltransferase FkbM domain-containing protein</fullName>
    </recommendedName>
</protein>
<evidence type="ECO:0000259" key="1">
    <source>
        <dbReference type="Pfam" id="PF05050"/>
    </source>
</evidence>
<dbReference type="InterPro" id="IPR006342">
    <property type="entry name" value="FkbM_mtfrase"/>
</dbReference>
<dbReference type="InterPro" id="IPR053202">
    <property type="entry name" value="EGF_Rcpt_Signaling_Reg"/>
</dbReference>
<dbReference type="PANTHER" id="PTHR34009:SF2">
    <property type="entry name" value="PROTEIN STAR"/>
    <property type="match status" value="1"/>
</dbReference>
<dbReference type="Pfam" id="PF05050">
    <property type="entry name" value="Methyltransf_21"/>
    <property type="match status" value="1"/>
</dbReference>
<evidence type="ECO:0000313" key="2">
    <source>
        <dbReference type="EMBL" id="KAK4025332.1"/>
    </source>
</evidence>
<feature type="domain" description="Methyltransferase FkbM" evidence="1">
    <location>
        <begin position="84"/>
        <end position="244"/>
    </location>
</feature>
<dbReference type="Proteomes" id="UP001234178">
    <property type="component" value="Unassembled WGS sequence"/>
</dbReference>
<dbReference type="Gene3D" id="3.40.50.150">
    <property type="entry name" value="Vaccinia Virus protein VP39"/>
    <property type="match status" value="1"/>
</dbReference>
<reference evidence="2 3" key="1">
    <citation type="journal article" date="2023" name="Nucleic Acids Res.">
        <title>The hologenome of Daphnia magna reveals possible DNA methylation and microbiome-mediated evolution of the host genome.</title>
        <authorList>
            <person name="Chaturvedi A."/>
            <person name="Li X."/>
            <person name="Dhandapani V."/>
            <person name="Marshall H."/>
            <person name="Kissane S."/>
            <person name="Cuenca-Cambronero M."/>
            <person name="Asole G."/>
            <person name="Calvet F."/>
            <person name="Ruiz-Romero M."/>
            <person name="Marangio P."/>
            <person name="Guigo R."/>
            <person name="Rago D."/>
            <person name="Mirbahai L."/>
            <person name="Eastwood N."/>
            <person name="Colbourne J.K."/>
            <person name="Zhou J."/>
            <person name="Mallon E."/>
            <person name="Orsini L."/>
        </authorList>
    </citation>
    <scope>NUCLEOTIDE SEQUENCE [LARGE SCALE GENOMIC DNA]</scope>
    <source>
        <strain evidence="2">LRV0_1</strain>
    </source>
</reference>
<accession>A0ABR0AJN7</accession>
<organism evidence="2 3">
    <name type="scientific">Daphnia magna</name>
    <dbReference type="NCBI Taxonomy" id="35525"/>
    <lineage>
        <taxon>Eukaryota</taxon>
        <taxon>Metazoa</taxon>
        <taxon>Ecdysozoa</taxon>
        <taxon>Arthropoda</taxon>
        <taxon>Crustacea</taxon>
        <taxon>Branchiopoda</taxon>
        <taxon>Diplostraca</taxon>
        <taxon>Cladocera</taxon>
        <taxon>Anomopoda</taxon>
        <taxon>Daphniidae</taxon>
        <taxon>Daphnia</taxon>
    </lineage>
</organism>
<dbReference type="InterPro" id="IPR029063">
    <property type="entry name" value="SAM-dependent_MTases_sf"/>
</dbReference>
<gene>
    <name evidence="2" type="ORF">OUZ56_014405</name>
</gene>
<dbReference type="PANTHER" id="PTHR34009">
    <property type="entry name" value="PROTEIN STAR"/>
    <property type="match status" value="1"/>
</dbReference>
<sequence length="273" mass="30778">MNNGDASEIALTEDYCNEDYVNSHQLQQDHPCVIDIIRRKYLHSPSAVNGSVFVERTDVIDPSAGQSSIVLPHLNNKTGGFFVECGAGDGETLSNTYYMEKQLKWQGVLIEADRKSFSRILASKRQSYALPVCLSLKPYPTEVSFYEDGIAGEIYGDKISNLEEITTIENIANVQCFPLYSILLAVGRTQVDYFSVDVEGSESQILMSIPWHKVDIKTLTVEVTSRRQVDVDSLTKYMEKQNYKKVGLMAGLGYYDLIFVQNKEARHISFDRT</sequence>
<keyword evidence="3" id="KW-1185">Reference proteome</keyword>
<evidence type="ECO:0000313" key="3">
    <source>
        <dbReference type="Proteomes" id="UP001234178"/>
    </source>
</evidence>
<comment type="caution">
    <text evidence="2">The sequence shown here is derived from an EMBL/GenBank/DDBJ whole genome shotgun (WGS) entry which is preliminary data.</text>
</comment>
<name>A0ABR0AJN7_9CRUS</name>
<proteinExistence type="predicted"/>
<dbReference type="SUPFAM" id="SSF53335">
    <property type="entry name" value="S-adenosyl-L-methionine-dependent methyltransferases"/>
    <property type="match status" value="1"/>
</dbReference>